<feature type="binding site" evidence="6">
    <location>
        <position position="56"/>
    </location>
    <ligand>
        <name>ATP</name>
        <dbReference type="ChEBI" id="CHEBI:30616"/>
    </ligand>
</feature>
<evidence type="ECO:0000313" key="8">
    <source>
        <dbReference type="EMBL" id="CAH9118767.1"/>
    </source>
</evidence>
<keyword evidence="1" id="KW-0723">Serine/threonine-protein kinase</keyword>
<dbReference type="Gene3D" id="3.30.200.20">
    <property type="entry name" value="Phosphorylase Kinase, domain 1"/>
    <property type="match status" value="2"/>
</dbReference>
<dbReference type="SMART" id="SM00220">
    <property type="entry name" value="S_TKc"/>
    <property type="match status" value="1"/>
</dbReference>
<dbReference type="GO" id="GO:0004714">
    <property type="term" value="F:transmembrane receptor protein tyrosine kinase activity"/>
    <property type="evidence" value="ECO:0007669"/>
    <property type="project" value="InterPro"/>
</dbReference>
<dbReference type="EMBL" id="CAMAPF010000913">
    <property type="protein sequence ID" value="CAH9118767.1"/>
    <property type="molecule type" value="Genomic_DNA"/>
</dbReference>
<keyword evidence="4" id="KW-0418">Kinase</keyword>
<dbReference type="InterPro" id="IPR001245">
    <property type="entry name" value="Ser-Thr/Tyr_kinase_cat_dom"/>
</dbReference>
<keyword evidence="9" id="KW-1185">Reference proteome</keyword>
<dbReference type="InterPro" id="IPR008271">
    <property type="entry name" value="Ser/Thr_kinase_AS"/>
</dbReference>
<dbReference type="GO" id="GO:0004674">
    <property type="term" value="F:protein serine/threonine kinase activity"/>
    <property type="evidence" value="ECO:0007669"/>
    <property type="project" value="UniProtKB-KW"/>
</dbReference>
<feature type="domain" description="Protein kinase" evidence="7">
    <location>
        <begin position="438"/>
        <end position="700"/>
    </location>
</feature>
<dbReference type="Pfam" id="PF07714">
    <property type="entry name" value="PK_Tyr_Ser-Thr"/>
    <property type="match status" value="2"/>
</dbReference>
<sequence length="732" mass="82238">MRCRAADADQTARQFSLEEIQLTTNSFSHEFLIGAGGYGKVYRGCIDEGATVVAIKRLKEGSRQGDKEFQTEIKMLSEARNEHLVSLIGFCNEGNERVLIYEYMPRGTLEDHLHHISTGNMPLSWEMRLKISIGAAQGLHYLHTFNHHNAIIHRDVKSSNILLDGDWVAKISDFGLSKMGHRDEPFAHVSTDVKGTFGYFDPEYFLTRRLTTKSDVYSFGVVLLEVLTGRAALDKRLVMEQKSLATWSAGYMRKGNVHEIVETSLAGQVSRACLEEFVDIVQRCLRTQPHRRPDMAHVVSRLELALALQQNEAAEKMVMSTDSDGAFSSDDLSGPFLEELSIGKGKDMIHMEKKRISSTKRSAPARWRGFLKRFTVTKPSSSAQPSKIKAAPSTLPSKIKVAPSTLPSKIKADPSSTTQFEGLFHFSHKDIKHATENFSESSVIGFVDTDKVYIGYLNGGWIAIRRAISEPSSIQMACKLQLKLHNLQLPSHPNVVSLIGYCDLPDKRSLMLVYNYMEKGSSLYDHLHDNPKDPLPWKQMLKICIDAGHGLNYLQPILKQSMLHCNFNSTNILLDENWAAKVSEICWSRRTDCIDPSEGAYQQSVYVHEPALEKSYVFAFGGLLIEILSANCEMHWKIQERVSFAEWFGSYSRCTDKNIYGIMSPECHSMFMDMAKSCLQEESRKRPTMGEIIAGLEAALCLQEKMEDEAAMSIDSDGAISLDDLCEPSQES</sequence>
<evidence type="ECO:0000256" key="3">
    <source>
        <dbReference type="ARBA" id="ARBA00022741"/>
    </source>
</evidence>
<evidence type="ECO:0000259" key="7">
    <source>
        <dbReference type="PROSITE" id="PS50011"/>
    </source>
</evidence>
<evidence type="ECO:0000313" key="9">
    <source>
        <dbReference type="Proteomes" id="UP001152523"/>
    </source>
</evidence>
<dbReference type="CDD" id="cd14066">
    <property type="entry name" value="STKc_IRAK"/>
    <property type="match status" value="1"/>
</dbReference>
<dbReference type="InterPro" id="IPR011009">
    <property type="entry name" value="Kinase-like_dom_sf"/>
</dbReference>
<dbReference type="FunFam" id="3.30.200.20:FF:000039">
    <property type="entry name" value="receptor-like protein kinase FERONIA"/>
    <property type="match status" value="1"/>
</dbReference>
<evidence type="ECO:0000256" key="1">
    <source>
        <dbReference type="ARBA" id="ARBA00022527"/>
    </source>
</evidence>
<organism evidence="8 9">
    <name type="scientific">Cuscuta epithymum</name>
    <dbReference type="NCBI Taxonomy" id="186058"/>
    <lineage>
        <taxon>Eukaryota</taxon>
        <taxon>Viridiplantae</taxon>
        <taxon>Streptophyta</taxon>
        <taxon>Embryophyta</taxon>
        <taxon>Tracheophyta</taxon>
        <taxon>Spermatophyta</taxon>
        <taxon>Magnoliopsida</taxon>
        <taxon>eudicotyledons</taxon>
        <taxon>Gunneridae</taxon>
        <taxon>Pentapetalae</taxon>
        <taxon>asterids</taxon>
        <taxon>lamiids</taxon>
        <taxon>Solanales</taxon>
        <taxon>Convolvulaceae</taxon>
        <taxon>Cuscuteae</taxon>
        <taxon>Cuscuta</taxon>
        <taxon>Cuscuta subgen. Cuscuta</taxon>
    </lineage>
</organism>
<evidence type="ECO:0000256" key="5">
    <source>
        <dbReference type="ARBA" id="ARBA00022840"/>
    </source>
</evidence>
<dbReference type="FunFam" id="1.10.510.10:FF:000084">
    <property type="entry name" value="Wall-associated receptor kinase 2"/>
    <property type="match status" value="1"/>
</dbReference>
<dbReference type="InterPro" id="IPR045272">
    <property type="entry name" value="ANXUR1/2-like"/>
</dbReference>
<dbReference type="GO" id="GO:0009506">
    <property type="term" value="C:plasmodesma"/>
    <property type="evidence" value="ECO:0007669"/>
    <property type="project" value="TreeGrafter"/>
</dbReference>
<evidence type="ECO:0000256" key="4">
    <source>
        <dbReference type="ARBA" id="ARBA00022777"/>
    </source>
</evidence>
<dbReference type="Gene3D" id="1.10.510.10">
    <property type="entry name" value="Transferase(Phosphotransferase) domain 1"/>
    <property type="match status" value="2"/>
</dbReference>
<dbReference type="PROSITE" id="PS00108">
    <property type="entry name" value="PROTEIN_KINASE_ST"/>
    <property type="match status" value="1"/>
</dbReference>
<dbReference type="PANTHER" id="PTHR27003:SF467">
    <property type="entry name" value="PROTEIN KINASE DOMAIN-CONTAINING PROTEIN"/>
    <property type="match status" value="1"/>
</dbReference>
<dbReference type="InterPro" id="IPR000719">
    <property type="entry name" value="Prot_kinase_dom"/>
</dbReference>
<gene>
    <name evidence="8" type="ORF">CEPIT_LOCUS22384</name>
</gene>
<dbReference type="AlphaFoldDB" id="A0AAV0EAE1"/>
<dbReference type="PANTHER" id="PTHR27003">
    <property type="entry name" value="OS07G0166700 PROTEIN"/>
    <property type="match status" value="1"/>
</dbReference>
<dbReference type="InterPro" id="IPR017441">
    <property type="entry name" value="Protein_kinase_ATP_BS"/>
</dbReference>
<dbReference type="Proteomes" id="UP001152523">
    <property type="component" value="Unassembled WGS sequence"/>
</dbReference>
<proteinExistence type="predicted"/>
<reference evidence="8" key="1">
    <citation type="submission" date="2022-07" db="EMBL/GenBank/DDBJ databases">
        <authorList>
            <person name="Macas J."/>
            <person name="Novak P."/>
            <person name="Neumann P."/>
        </authorList>
    </citation>
    <scope>NUCLEOTIDE SEQUENCE</scope>
</reference>
<accession>A0AAV0EAE1</accession>
<keyword evidence="3 6" id="KW-0547">Nucleotide-binding</keyword>
<name>A0AAV0EAE1_9ASTE</name>
<dbReference type="GO" id="GO:0005886">
    <property type="term" value="C:plasma membrane"/>
    <property type="evidence" value="ECO:0007669"/>
    <property type="project" value="TreeGrafter"/>
</dbReference>
<dbReference type="SUPFAM" id="SSF56112">
    <property type="entry name" value="Protein kinase-like (PK-like)"/>
    <property type="match status" value="2"/>
</dbReference>
<dbReference type="PROSITE" id="PS50011">
    <property type="entry name" value="PROTEIN_KINASE_DOM"/>
    <property type="match status" value="2"/>
</dbReference>
<evidence type="ECO:0000256" key="6">
    <source>
        <dbReference type="PROSITE-ProRule" id="PRU10141"/>
    </source>
</evidence>
<comment type="caution">
    <text evidence="8">The sequence shown here is derived from an EMBL/GenBank/DDBJ whole genome shotgun (WGS) entry which is preliminary data.</text>
</comment>
<keyword evidence="5 6" id="KW-0067">ATP-binding</keyword>
<keyword evidence="2" id="KW-0808">Transferase</keyword>
<protein>
    <recommendedName>
        <fullName evidence="7">Protein kinase domain-containing protein</fullName>
    </recommendedName>
</protein>
<dbReference type="GO" id="GO:0005524">
    <property type="term" value="F:ATP binding"/>
    <property type="evidence" value="ECO:0007669"/>
    <property type="project" value="UniProtKB-UniRule"/>
</dbReference>
<evidence type="ECO:0000256" key="2">
    <source>
        <dbReference type="ARBA" id="ARBA00022679"/>
    </source>
</evidence>
<feature type="domain" description="Protein kinase" evidence="7">
    <location>
        <begin position="27"/>
        <end position="306"/>
    </location>
</feature>
<dbReference type="PROSITE" id="PS00107">
    <property type="entry name" value="PROTEIN_KINASE_ATP"/>
    <property type="match status" value="1"/>
</dbReference>